<name>A0ABW0W7L0_9BACL</name>
<evidence type="ECO:0000259" key="6">
    <source>
        <dbReference type="PROSITE" id="PS51175"/>
    </source>
</evidence>
<accession>A0ABW0W7L0</accession>
<feature type="domain" description="GH26" evidence="7">
    <location>
        <begin position="492"/>
        <end position="788"/>
    </location>
</feature>
<evidence type="ECO:0000313" key="8">
    <source>
        <dbReference type="EMBL" id="MFC5652691.1"/>
    </source>
</evidence>
<dbReference type="Pfam" id="PF02156">
    <property type="entry name" value="Glyco_hydro_26"/>
    <property type="match status" value="1"/>
</dbReference>
<dbReference type="Pfam" id="PF16990">
    <property type="entry name" value="CBM_35"/>
    <property type="match status" value="2"/>
</dbReference>
<feature type="signal peptide" evidence="5">
    <location>
        <begin position="1"/>
        <end position="33"/>
    </location>
</feature>
<proteinExistence type="inferred from homology"/>
<evidence type="ECO:0000256" key="3">
    <source>
        <dbReference type="ARBA" id="ARBA00023295"/>
    </source>
</evidence>
<dbReference type="PROSITE" id="PS51175">
    <property type="entry name" value="CBM6"/>
    <property type="match status" value="1"/>
</dbReference>
<reference evidence="9" key="1">
    <citation type="journal article" date="2019" name="Int. J. Syst. Evol. Microbiol.">
        <title>The Global Catalogue of Microorganisms (GCM) 10K type strain sequencing project: providing services to taxonomists for standard genome sequencing and annotation.</title>
        <authorList>
            <consortium name="The Broad Institute Genomics Platform"/>
            <consortium name="The Broad Institute Genome Sequencing Center for Infectious Disease"/>
            <person name="Wu L."/>
            <person name="Ma J."/>
        </authorList>
    </citation>
    <scope>NUCLEOTIDE SEQUENCE [LARGE SCALE GENOMIC DNA]</scope>
    <source>
        <strain evidence="9">CGMCC 1.3240</strain>
    </source>
</reference>
<dbReference type="InterPro" id="IPR017853">
    <property type="entry name" value="GH"/>
</dbReference>
<sequence>MFNQGEKLISKFICFSLLASLSFPLGSINRASAAEPESTPQNKVYDFEDGTAQGWSAGWGDGLVSVEASQDLSVTGNTYGLKINTSFTTASAWQTAAFRVNHGVDLKKYKKIEYDLYVPKAFNGVLGVETDLNNSWTTLDFANYDISTLAAESINGADYVKVHKSVAIPKDSTQSELDIQLQKNNGTFAYRGPIYIDNVLLVADTDAVPETPAHVVGTYLAKDAVLSGFGPEFKTEQIGDVEYKAEGYVSFFYGEDSSNPGMAAFNVDVPSTGLYKLVLGFYAPYGDKTTGIIVNGTPNGDAHFPVLPAGVTSGEMSAGKVLLQKGANSIGIARGWGYYGIEFVRLESDAPVADRIEAESGVLEEGASLQTSGGNFSGEGYVYFTGAGSLTLKYNAPAAGLYDLGVGYHSPFGMKVTSLLVNGAPTSAVTLEGTTDFVEIPVGKIMLQEGENTLRFEPGWGYYNIDYVTITATPPPKVHAVTDKLVNPNASPEAQALMSYLKDQYGSKIIGGQTTLSDAEWVHEQTGKYPALVAFDMIDYSPSRVEYGADSKEVEGMLDWAGRGGILSLCWHWNAPSGLFGNEEGKEWWRGFYQEFTTFDLAYALSHKDSEYYQLILRDIDAISMQLKRLQDANVPVLWRPLHEAEGGWFWWGSKGAGPAKELYRLMYDRMTNYHHLNNLIWVWNSASADWYPGDDVVDIISTDVYNTPGDYSASSNKYDALVNVVNDKKIVTMPENGPIPDPDLLQAYHADWSWFCTWGGVFIRDGEQNALEHVKKVFNSDYVITLDELPSHLGSYGLPTTTAALSGSPTTGGWFNQDVSVTLSAAASGSRTIASTQYAINGGANTAYSNPVTVQTEGTTTVKYFSTDSEGRSEAAKSLEIKLDKTAPEAELLQSNGPVGDVTQGETLNFTLTGTDAGSGAASQELLLDGQGITSGQSLDSKNLTVGAHTVKYTVTDAAGNAAANSISFRVIKPLAKGVPGKPVLSGDNGHDTGLKDGQYTVTMNMWNGNNGTRFKLYENGVLISTKKLTDASPAAQTVKVDVAGKANGTYTYTCELTNVFGTTPCAPLVVTVNAASPGKAVLSSDNWDGDGNYKVTMNMWWGTNAAEYRLYENGRLIDTLALSGNTPAAQSAATVITGRTKGIYIYRCELVNAAGSTSSEAITVKVIK</sequence>
<dbReference type="InterPro" id="IPR000805">
    <property type="entry name" value="Glyco_hydro_26"/>
</dbReference>
<evidence type="ECO:0000313" key="9">
    <source>
        <dbReference type="Proteomes" id="UP001596047"/>
    </source>
</evidence>
<dbReference type="RefSeq" id="WP_379191339.1">
    <property type="nucleotide sequence ID" value="NZ_JBHSOW010000103.1"/>
</dbReference>
<keyword evidence="9" id="KW-1185">Reference proteome</keyword>
<dbReference type="InterPro" id="IPR013783">
    <property type="entry name" value="Ig-like_fold"/>
</dbReference>
<dbReference type="Gene3D" id="3.30.1920.20">
    <property type="match status" value="1"/>
</dbReference>
<feature type="domain" description="CBM6" evidence="6">
    <location>
        <begin position="354"/>
        <end position="471"/>
    </location>
</feature>
<dbReference type="PRINTS" id="PR00739">
    <property type="entry name" value="GLHYDRLASE26"/>
</dbReference>
<dbReference type="InterPro" id="IPR014756">
    <property type="entry name" value="Ig_E-set"/>
</dbReference>
<dbReference type="InterPro" id="IPR015295">
    <property type="entry name" value="CBM27"/>
</dbReference>
<feature type="chain" id="PRO_5046792635" evidence="5">
    <location>
        <begin position="34"/>
        <end position="1170"/>
    </location>
</feature>
<dbReference type="Gene3D" id="2.60.40.10">
    <property type="entry name" value="Immunoglobulins"/>
    <property type="match status" value="2"/>
</dbReference>
<dbReference type="Proteomes" id="UP001596047">
    <property type="component" value="Unassembled WGS sequence"/>
</dbReference>
<dbReference type="Gene3D" id="3.20.20.80">
    <property type="entry name" value="Glycosidases"/>
    <property type="match status" value="1"/>
</dbReference>
<dbReference type="Pfam" id="PF09212">
    <property type="entry name" value="CBM27"/>
    <property type="match status" value="1"/>
</dbReference>
<evidence type="ECO:0000259" key="7">
    <source>
        <dbReference type="PROSITE" id="PS51764"/>
    </source>
</evidence>
<evidence type="ECO:0000256" key="4">
    <source>
        <dbReference type="PROSITE-ProRule" id="PRU01100"/>
    </source>
</evidence>
<keyword evidence="2 4" id="KW-0378">Hydrolase</keyword>
<organism evidence="8 9">
    <name type="scientific">Paenibacillus solisilvae</name>
    <dbReference type="NCBI Taxonomy" id="2486751"/>
    <lineage>
        <taxon>Bacteria</taxon>
        <taxon>Bacillati</taxon>
        <taxon>Bacillota</taxon>
        <taxon>Bacilli</taxon>
        <taxon>Bacillales</taxon>
        <taxon>Paenibacillaceae</taxon>
        <taxon>Paenibacillus</taxon>
    </lineage>
</organism>
<dbReference type="SUPFAM" id="SSF49785">
    <property type="entry name" value="Galactose-binding domain-like"/>
    <property type="match status" value="2"/>
</dbReference>
<evidence type="ECO:0000256" key="5">
    <source>
        <dbReference type="SAM" id="SignalP"/>
    </source>
</evidence>
<dbReference type="SUPFAM" id="SSF81296">
    <property type="entry name" value="E set domains"/>
    <property type="match status" value="2"/>
</dbReference>
<dbReference type="PROSITE" id="PS51764">
    <property type="entry name" value="GH26"/>
    <property type="match status" value="1"/>
</dbReference>
<dbReference type="SUPFAM" id="SSF51445">
    <property type="entry name" value="(Trans)glycosidases"/>
    <property type="match status" value="1"/>
</dbReference>
<feature type="active site" description="Proton donor" evidence="4">
    <location>
        <position position="644"/>
    </location>
</feature>
<evidence type="ECO:0000256" key="1">
    <source>
        <dbReference type="ARBA" id="ARBA00007754"/>
    </source>
</evidence>
<dbReference type="GO" id="GO:0016787">
    <property type="term" value="F:hydrolase activity"/>
    <property type="evidence" value="ECO:0007669"/>
    <property type="project" value="UniProtKB-KW"/>
</dbReference>
<dbReference type="EMBL" id="JBHSOW010000103">
    <property type="protein sequence ID" value="MFC5652691.1"/>
    <property type="molecule type" value="Genomic_DNA"/>
</dbReference>
<dbReference type="InterPro" id="IPR005084">
    <property type="entry name" value="CBM6"/>
</dbReference>
<dbReference type="InterPro" id="IPR008979">
    <property type="entry name" value="Galactose-bd-like_sf"/>
</dbReference>
<gene>
    <name evidence="8" type="ORF">ACFPYJ_26945</name>
</gene>
<dbReference type="PANTHER" id="PTHR40079:SF4">
    <property type="entry name" value="GH26 DOMAIN-CONTAINING PROTEIN-RELATED"/>
    <property type="match status" value="1"/>
</dbReference>
<keyword evidence="5" id="KW-0732">Signal</keyword>
<feature type="active site" description="Nucleophile" evidence="4">
    <location>
        <position position="736"/>
    </location>
</feature>
<keyword evidence="3 4" id="KW-0326">Glycosidase</keyword>
<dbReference type="InterPro" id="IPR022790">
    <property type="entry name" value="GH26_dom"/>
</dbReference>
<comment type="caution">
    <text evidence="8">The sequence shown here is derived from an EMBL/GenBank/DDBJ whole genome shotgun (WGS) entry which is preliminary data.</text>
</comment>
<dbReference type="Gene3D" id="2.60.120.260">
    <property type="entry name" value="Galactose-binding domain-like"/>
    <property type="match status" value="3"/>
</dbReference>
<comment type="similarity">
    <text evidence="1 4">Belongs to the glycosyl hydrolase 26 family.</text>
</comment>
<dbReference type="CDD" id="cd04086">
    <property type="entry name" value="CBM35_mannanase-like"/>
    <property type="match status" value="1"/>
</dbReference>
<protein>
    <submittedName>
        <fullName evidence="8">Glycosyl hydrolase</fullName>
    </submittedName>
</protein>
<dbReference type="PANTHER" id="PTHR40079">
    <property type="entry name" value="MANNAN ENDO-1,4-BETA-MANNOSIDASE E-RELATED"/>
    <property type="match status" value="1"/>
</dbReference>
<evidence type="ECO:0000256" key="2">
    <source>
        <dbReference type="ARBA" id="ARBA00022801"/>
    </source>
</evidence>